<dbReference type="AlphaFoldDB" id="A0ABD3HVL2"/>
<dbReference type="Proteomes" id="UP001633002">
    <property type="component" value="Unassembled WGS sequence"/>
</dbReference>
<dbReference type="PANTHER" id="PTHR36071">
    <property type="entry name" value="DNA DOUBLE-STRAND BREAK REPAIR PROTEIN"/>
    <property type="match status" value="1"/>
</dbReference>
<keyword evidence="3" id="KW-1185">Reference proteome</keyword>
<protein>
    <submittedName>
        <fullName evidence="2">Uncharacterized protein</fullName>
    </submittedName>
</protein>
<sequence length="761" mass="85865">MCGELRAADLKNVEHMGLLGMASDWASERLNAEGLLRFLADEYFEEDELRRSILRNWPESPHSGNAAPALKSGRFMPELFIRDDKDDSFRFLQSYIRSTVMELLQASKEHQRVRDDEKKVPQAERQTAYVHHRADGEDAVYQERVTDCGNEVEGPNPVNRGPTEVAEGHQHVGKGRHETGEEPAHLVYNGQTEVVEALGKMSDAGVIEAIPGLLDKMERKALLSIHAIVSGKTDNIRNRESLLHRVRTFFEKLPAEQRGNHPLPQTLQEVVKLLRSPETYKKVEAKKLVVDTSSPVAAAGTALSQVDILPLRDIHVIYQTLASRQAGEIGHLKAGGTKHKLKWRILKLFKKVEQRAGDKLPESLRKCLIVMSLSARHALGNDGSLLDVLGPIPAGKQSLHQSILSALSDVSYLKKENLLLLYKNLVPDSDPSKKTGVTSIRNKITTIFLDCLLNSEIRRVPKYVKNAASKLKVMMKDQLGGNSQPKRRKEDVKDQEKREQEEHEEVGRKRKRLTEKKDPKKRKRVKVEDATTKPKPPLEKNHLKRSIRLELEAVLRVSSHLQQIMYELSECSTDKAFPSADSNYTRKSGKNTIRVEGSPKPSSPSVAESGVAIVRSREVVEKSVHRSDHNTEALMRKRIQVWSVDEFSFDEEGAESSMEERESCKDGGLSLDEAKWMEDVTQVGDQAAAVAYMLVGCAVEKMSRLRGQKLETPLRDYLRSGVKRRPDDTEIEVDKACWDQDQVAFILDLAQNEPRISRRYP</sequence>
<evidence type="ECO:0000256" key="1">
    <source>
        <dbReference type="SAM" id="MobiDB-lite"/>
    </source>
</evidence>
<accession>A0ABD3HVL2</accession>
<dbReference type="PANTHER" id="PTHR36071:SF1">
    <property type="entry name" value="DNA DOUBLE-STRAND BREAK REPAIR PROTEIN"/>
    <property type="match status" value="1"/>
</dbReference>
<feature type="compositionally biased region" description="Basic residues" evidence="1">
    <location>
        <begin position="508"/>
        <end position="525"/>
    </location>
</feature>
<feature type="compositionally biased region" description="Basic and acidic residues" evidence="1">
    <location>
        <begin position="488"/>
        <end position="507"/>
    </location>
</feature>
<name>A0ABD3HVL2_9MARC</name>
<comment type="caution">
    <text evidence="2">The sequence shown here is derived from an EMBL/GenBank/DDBJ whole genome shotgun (WGS) entry which is preliminary data.</text>
</comment>
<organism evidence="2 3">
    <name type="scientific">Riccia sorocarpa</name>
    <dbReference type="NCBI Taxonomy" id="122646"/>
    <lineage>
        <taxon>Eukaryota</taxon>
        <taxon>Viridiplantae</taxon>
        <taxon>Streptophyta</taxon>
        <taxon>Embryophyta</taxon>
        <taxon>Marchantiophyta</taxon>
        <taxon>Marchantiopsida</taxon>
        <taxon>Marchantiidae</taxon>
        <taxon>Marchantiales</taxon>
        <taxon>Ricciaceae</taxon>
        <taxon>Riccia</taxon>
    </lineage>
</organism>
<evidence type="ECO:0000313" key="2">
    <source>
        <dbReference type="EMBL" id="KAL3694315.1"/>
    </source>
</evidence>
<dbReference type="EMBL" id="JBJQOH010000003">
    <property type="protein sequence ID" value="KAL3694315.1"/>
    <property type="molecule type" value="Genomic_DNA"/>
</dbReference>
<feature type="compositionally biased region" description="Basic and acidic residues" evidence="1">
    <location>
        <begin position="526"/>
        <end position="543"/>
    </location>
</feature>
<feature type="region of interest" description="Disordered" evidence="1">
    <location>
        <begin position="582"/>
        <end position="609"/>
    </location>
</feature>
<proteinExistence type="predicted"/>
<gene>
    <name evidence="2" type="ORF">R1sor_007966</name>
</gene>
<feature type="region of interest" description="Disordered" evidence="1">
    <location>
        <begin position="474"/>
        <end position="543"/>
    </location>
</feature>
<reference evidence="2 3" key="1">
    <citation type="submission" date="2024-09" db="EMBL/GenBank/DDBJ databases">
        <title>Chromosome-scale assembly of Riccia sorocarpa.</title>
        <authorList>
            <person name="Paukszto L."/>
        </authorList>
    </citation>
    <scope>NUCLEOTIDE SEQUENCE [LARGE SCALE GENOMIC DNA]</scope>
    <source>
        <strain evidence="2">LP-2024</strain>
        <tissue evidence="2">Aerial parts of the thallus</tissue>
    </source>
</reference>
<evidence type="ECO:0000313" key="3">
    <source>
        <dbReference type="Proteomes" id="UP001633002"/>
    </source>
</evidence>